<comment type="similarity">
    <text evidence="1 5">Belongs to the KptA/TPT1 family.</text>
</comment>
<dbReference type="Pfam" id="PF01885">
    <property type="entry name" value="PTS_2-RNA"/>
    <property type="match status" value="1"/>
</dbReference>
<evidence type="ECO:0000256" key="5">
    <source>
        <dbReference type="HAMAP-Rule" id="MF_00299"/>
    </source>
</evidence>
<dbReference type="AlphaFoldDB" id="A0A7K0CG33"/>
<keyword evidence="2 5" id="KW-0808">Transferase</keyword>
<dbReference type="HAMAP" id="MF_00299">
    <property type="entry name" value="KptA"/>
    <property type="match status" value="1"/>
</dbReference>
<dbReference type="InterPro" id="IPR042080">
    <property type="entry name" value="RNA_2'-PTrans_N"/>
</dbReference>
<dbReference type="PANTHER" id="PTHR12684:SF2">
    <property type="entry name" value="TRNA 2'-PHOSPHOTRANSFERASE 1"/>
    <property type="match status" value="1"/>
</dbReference>
<evidence type="ECO:0000256" key="3">
    <source>
        <dbReference type="ARBA" id="ARBA00023027"/>
    </source>
</evidence>
<dbReference type="SUPFAM" id="SSF56399">
    <property type="entry name" value="ADP-ribosylation"/>
    <property type="match status" value="1"/>
</dbReference>
<dbReference type="Proteomes" id="UP000466345">
    <property type="component" value="Unassembled WGS sequence"/>
</dbReference>
<evidence type="ECO:0000256" key="4">
    <source>
        <dbReference type="ARBA" id="ARBA00025212"/>
    </source>
</evidence>
<dbReference type="OrthoDB" id="4537997at2"/>
<reference evidence="6 7" key="1">
    <citation type="submission" date="2019-10" db="EMBL/GenBank/DDBJ databases">
        <title>Streptomyces smaragdinus sp. nov. and Streptomyces fabii sp. nov., isolated from the gut of fungus growing-termite Macrotermes natalensis.</title>
        <authorList>
            <person name="Schwitalla J."/>
            <person name="Benndorf R."/>
            <person name="Martin K."/>
            <person name="De Beer W."/>
            <person name="Kaster A.-K."/>
            <person name="Vollmers J."/>
            <person name="Poulsen M."/>
            <person name="Beemelmanns C."/>
        </authorList>
    </citation>
    <scope>NUCLEOTIDE SEQUENCE [LARGE SCALE GENOMIC DNA]</scope>
    <source>
        <strain evidence="6 7">RB5</strain>
    </source>
</reference>
<evidence type="ECO:0000256" key="2">
    <source>
        <dbReference type="ARBA" id="ARBA00022679"/>
    </source>
</evidence>
<organism evidence="6 7">
    <name type="scientific">Streptomyces smaragdinus</name>
    <dbReference type="NCBI Taxonomy" id="2585196"/>
    <lineage>
        <taxon>Bacteria</taxon>
        <taxon>Bacillati</taxon>
        <taxon>Actinomycetota</taxon>
        <taxon>Actinomycetes</taxon>
        <taxon>Kitasatosporales</taxon>
        <taxon>Streptomycetaceae</taxon>
        <taxon>Streptomyces</taxon>
    </lineage>
</organism>
<dbReference type="EMBL" id="WEGJ01000006">
    <property type="protein sequence ID" value="MQY12431.1"/>
    <property type="molecule type" value="Genomic_DNA"/>
</dbReference>
<evidence type="ECO:0000313" key="6">
    <source>
        <dbReference type="EMBL" id="MQY12431.1"/>
    </source>
</evidence>
<sequence>MDEKRLIRTSKRLSHCLRHDPAHYGVALDGAGWVEVDVLLKALAARGIRVSRADLDEVVAGNDKKRFAFSADGRRIRASQGHSITVDLGYEPVEPPAVLYHGTVGSALPQIRRDGLRPMNRHDVHLSADVATARRVGTRRGKPVVLTVDAARLHADGTEFRRSANGVWLVSQVPPEYLGTLPSA</sequence>
<dbReference type="Gene3D" id="1.10.10.970">
    <property type="entry name" value="RNA 2'-phosphotransferase, Tpt1/KptA family, N-terminal domain"/>
    <property type="match status" value="1"/>
</dbReference>
<gene>
    <name evidence="5 6" type="primary">kptA</name>
    <name evidence="6" type="ORF">SRB5_25650</name>
</gene>
<evidence type="ECO:0000313" key="7">
    <source>
        <dbReference type="Proteomes" id="UP000466345"/>
    </source>
</evidence>
<dbReference type="GO" id="GO:0003950">
    <property type="term" value="F:NAD+ poly-ADP-ribosyltransferase activity"/>
    <property type="evidence" value="ECO:0007669"/>
    <property type="project" value="InterPro"/>
</dbReference>
<keyword evidence="7" id="KW-1185">Reference proteome</keyword>
<comment type="caution">
    <text evidence="6">The sequence shown here is derived from an EMBL/GenBank/DDBJ whole genome shotgun (WGS) entry which is preliminary data.</text>
</comment>
<dbReference type="InterPro" id="IPR002745">
    <property type="entry name" value="Ptrans_KptA/Tpt1"/>
</dbReference>
<proteinExistence type="inferred from homology"/>
<evidence type="ECO:0000256" key="1">
    <source>
        <dbReference type="ARBA" id="ARBA00009836"/>
    </source>
</evidence>
<protein>
    <recommendedName>
        <fullName evidence="5">Probable RNA 2'-phosphotransferase</fullName>
        <ecNumber evidence="5">2.7.1.-</ecNumber>
    </recommendedName>
</protein>
<accession>A0A7K0CG33</accession>
<dbReference type="GO" id="GO:0000215">
    <property type="term" value="F:tRNA 2'-phosphotransferase activity"/>
    <property type="evidence" value="ECO:0007669"/>
    <property type="project" value="TreeGrafter"/>
</dbReference>
<dbReference type="EC" id="2.7.1.-" evidence="5"/>
<comment type="function">
    <text evidence="4 5">Removes the 2'-phosphate from RNA via an intermediate in which the phosphate is ADP-ribosylated by NAD followed by a presumed transesterification to release the RNA and generate ADP-ribose 1''-2''-cyclic phosphate (APPR&gt;P). May function as an ADP-ribosylase.</text>
</comment>
<dbReference type="InterPro" id="IPR022928">
    <property type="entry name" value="RNA_2'-PTrans_KptA"/>
</dbReference>
<dbReference type="GO" id="GO:0006388">
    <property type="term" value="P:tRNA splicing, via endonucleolytic cleavage and ligation"/>
    <property type="evidence" value="ECO:0007669"/>
    <property type="project" value="UniProtKB-UniRule"/>
</dbReference>
<keyword evidence="3 5" id="KW-0520">NAD</keyword>
<dbReference type="PANTHER" id="PTHR12684">
    <property type="entry name" value="PUTATIVE PHOSPHOTRANSFERASE"/>
    <property type="match status" value="1"/>
</dbReference>
<dbReference type="InterPro" id="IPR042081">
    <property type="entry name" value="RNA_2'-PTrans_C"/>
</dbReference>
<name>A0A7K0CG33_9ACTN</name>
<dbReference type="Gene3D" id="3.20.170.30">
    <property type="match status" value="1"/>
</dbReference>
<dbReference type="NCBIfam" id="NF002014">
    <property type="entry name" value="PRK00819.1-4"/>
    <property type="match status" value="1"/>
</dbReference>
<dbReference type="RefSeq" id="WP_153451950.1">
    <property type="nucleotide sequence ID" value="NZ_WEGJ01000006.1"/>
</dbReference>